<name>A0A1V9X3T1_9ACAR</name>
<comment type="caution">
    <text evidence="2">The sequence shown here is derived from an EMBL/GenBank/DDBJ whole genome shotgun (WGS) entry which is preliminary data.</text>
</comment>
<dbReference type="InParanoid" id="A0A1V9X3T1"/>
<keyword evidence="3" id="KW-1185">Reference proteome</keyword>
<dbReference type="Proteomes" id="UP000192247">
    <property type="component" value="Unassembled WGS sequence"/>
</dbReference>
<dbReference type="EMBL" id="MNPL01026273">
    <property type="protein sequence ID" value="OQR68058.1"/>
    <property type="molecule type" value="Genomic_DNA"/>
</dbReference>
<proteinExistence type="predicted"/>
<evidence type="ECO:0000256" key="1">
    <source>
        <dbReference type="SAM" id="MobiDB-lite"/>
    </source>
</evidence>
<evidence type="ECO:0000313" key="2">
    <source>
        <dbReference type="EMBL" id="OQR68058.1"/>
    </source>
</evidence>
<organism evidence="2 3">
    <name type="scientific">Tropilaelaps mercedesae</name>
    <dbReference type="NCBI Taxonomy" id="418985"/>
    <lineage>
        <taxon>Eukaryota</taxon>
        <taxon>Metazoa</taxon>
        <taxon>Ecdysozoa</taxon>
        <taxon>Arthropoda</taxon>
        <taxon>Chelicerata</taxon>
        <taxon>Arachnida</taxon>
        <taxon>Acari</taxon>
        <taxon>Parasitiformes</taxon>
        <taxon>Mesostigmata</taxon>
        <taxon>Gamasina</taxon>
        <taxon>Dermanyssoidea</taxon>
        <taxon>Laelapidae</taxon>
        <taxon>Tropilaelaps</taxon>
    </lineage>
</organism>
<dbReference type="AlphaFoldDB" id="A0A1V9X3T1"/>
<accession>A0A1V9X3T1</accession>
<evidence type="ECO:0000313" key="3">
    <source>
        <dbReference type="Proteomes" id="UP000192247"/>
    </source>
</evidence>
<reference evidence="2 3" key="1">
    <citation type="journal article" date="2017" name="Gigascience">
        <title>Draft genome of the honey bee ectoparasitic mite, Tropilaelaps mercedesae, is shaped by the parasitic life history.</title>
        <authorList>
            <person name="Dong X."/>
            <person name="Armstrong S.D."/>
            <person name="Xia D."/>
            <person name="Makepeace B.L."/>
            <person name="Darby A.C."/>
            <person name="Kadowaki T."/>
        </authorList>
    </citation>
    <scope>NUCLEOTIDE SEQUENCE [LARGE SCALE GENOMIC DNA]</scope>
    <source>
        <strain evidence="2">Wuxi-XJTLU</strain>
    </source>
</reference>
<gene>
    <name evidence="2" type="ORF">BIW11_13148</name>
</gene>
<protein>
    <submittedName>
        <fullName evidence="2">Uncharacterized protein</fullName>
    </submittedName>
</protein>
<feature type="region of interest" description="Disordered" evidence="1">
    <location>
        <begin position="1"/>
        <end position="53"/>
    </location>
</feature>
<sequence length="53" mass="5583">MALEEGGGAIPPYMPMQGVPDRAVPPLGMKQCPSIIPGMNEATPKKNNSCKTQ</sequence>